<dbReference type="CDD" id="cd12951">
    <property type="entry name" value="RRP7_Rrp7A"/>
    <property type="match status" value="1"/>
</dbReference>
<evidence type="ECO:0000256" key="3">
    <source>
        <dbReference type="SAM" id="MobiDB-lite"/>
    </source>
</evidence>
<feature type="coiled-coil region" evidence="2">
    <location>
        <begin position="327"/>
        <end position="354"/>
    </location>
</feature>
<evidence type="ECO:0000256" key="2">
    <source>
        <dbReference type="SAM" id="Coils"/>
    </source>
</evidence>
<keyword evidence="2" id="KW-0175">Coiled coil</keyword>
<dbReference type="InterPro" id="IPR024326">
    <property type="entry name" value="RRP7_C"/>
</dbReference>
<feature type="region of interest" description="Disordered" evidence="3">
    <location>
        <begin position="1"/>
        <end position="38"/>
    </location>
</feature>
<evidence type="ECO:0000256" key="1">
    <source>
        <dbReference type="ARBA" id="ARBA00006110"/>
    </source>
</evidence>
<keyword evidence="7" id="KW-1185">Reference proteome</keyword>
<dbReference type="PANTHER" id="PTHR13191:SF0">
    <property type="entry name" value="RIBOSOMAL RNA-PROCESSING PROTEIN 7 HOMOLOG A-RELATED"/>
    <property type="match status" value="1"/>
</dbReference>
<dbReference type="Pfam" id="PF17799">
    <property type="entry name" value="RRM_Rrp7"/>
    <property type="match status" value="1"/>
</dbReference>
<dbReference type="Pfam" id="PF12923">
    <property type="entry name" value="RRP7"/>
    <property type="match status" value="1"/>
</dbReference>
<gene>
    <name evidence="6" type="ORF">BASA50_004735</name>
</gene>
<sequence>MGRKKTATARKASSEAPVVHSPEPPAAETASTTTSTHDAASDAVLHTFAGFTVLPISVMSPTVLTAVTMQSLHTHMSPAALELLQPERPETVHHLFMRKHSARTDTTTLPASRTLFLVNLPVDTNIMHLRRLFRRCGVVERVVWKGSLGLGSDGQVETVVVNETLVRRVHGWIHPTGSHAHVVFEDEESIERVLAMKPRRRLWSDEVDKDDYQLDPSGSDTDTQIGMNKWILQHVAMFPETDSLQSQVDQAMSLFENSEEQTKRELESQHNVPDADGFILVTRGHGRRNTTGAGGNGATVTAARAEEAKALKPKNLGLVDFYRFQKREGKRNELAELRRKFDEDKSKIATLKIRRRFRPY</sequence>
<dbReference type="SUPFAM" id="SSF54928">
    <property type="entry name" value="RNA-binding domain, RBD"/>
    <property type="match status" value="1"/>
</dbReference>
<dbReference type="InterPro" id="IPR040447">
    <property type="entry name" value="RRM_Rrp7"/>
</dbReference>
<proteinExistence type="inferred from homology"/>
<feature type="domain" description="Ribosomal RNA-processing protein 7 C-terminal" evidence="4">
    <location>
        <begin position="237"/>
        <end position="360"/>
    </location>
</feature>
<dbReference type="InterPro" id="IPR012677">
    <property type="entry name" value="Nucleotide-bd_a/b_plait_sf"/>
</dbReference>
<comment type="similarity">
    <text evidence="1">Belongs to the RRP7 family.</text>
</comment>
<dbReference type="Gene3D" id="3.30.70.330">
    <property type="match status" value="1"/>
</dbReference>
<evidence type="ECO:0000313" key="7">
    <source>
        <dbReference type="Proteomes" id="UP001648503"/>
    </source>
</evidence>
<reference evidence="6 7" key="1">
    <citation type="submission" date="2021-02" db="EMBL/GenBank/DDBJ databases">
        <title>Variation within the Batrachochytrium salamandrivorans European outbreak.</title>
        <authorList>
            <person name="Kelly M."/>
            <person name="Pasmans F."/>
            <person name="Shea T.P."/>
            <person name="Munoz J.F."/>
            <person name="Carranza S."/>
            <person name="Cuomo C.A."/>
            <person name="Martel A."/>
        </authorList>
    </citation>
    <scope>NUCLEOTIDE SEQUENCE [LARGE SCALE GENOMIC DNA]</scope>
    <source>
        <strain evidence="6 7">AMFP18/2</strain>
    </source>
</reference>
<evidence type="ECO:0000313" key="6">
    <source>
        <dbReference type="EMBL" id="KAH6596977.1"/>
    </source>
</evidence>
<dbReference type="PANTHER" id="PTHR13191">
    <property type="entry name" value="RIBOSOMAL RNA PROCESSING PROTEIN 7-RELATED"/>
    <property type="match status" value="1"/>
</dbReference>
<dbReference type="Proteomes" id="UP001648503">
    <property type="component" value="Unassembled WGS sequence"/>
</dbReference>
<dbReference type="Gene3D" id="6.10.250.1770">
    <property type="match status" value="1"/>
</dbReference>
<accession>A0ABQ8FHQ4</accession>
<dbReference type="CDD" id="cd12293">
    <property type="entry name" value="dRRM_Rrp7p"/>
    <property type="match status" value="1"/>
</dbReference>
<dbReference type="EMBL" id="JAFCIX010000172">
    <property type="protein sequence ID" value="KAH6596977.1"/>
    <property type="molecule type" value="Genomic_DNA"/>
</dbReference>
<evidence type="ECO:0000259" key="4">
    <source>
        <dbReference type="Pfam" id="PF12923"/>
    </source>
</evidence>
<protein>
    <recommendedName>
        <fullName evidence="8">RRM domain-containing protein</fullName>
    </recommendedName>
</protein>
<feature type="compositionally biased region" description="Low complexity" evidence="3">
    <location>
        <begin position="26"/>
        <end position="38"/>
    </location>
</feature>
<evidence type="ECO:0000259" key="5">
    <source>
        <dbReference type="Pfam" id="PF17799"/>
    </source>
</evidence>
<evidence type="ECO:0008006" key="8">
    <source>
        <dbReference type="Google" id="ProtNLM"/>
    </source>
</evidence>
<feature type="domain" description="Rrp7 RRM-like N-terminal" evidence="5">
    <location>
        <begin position="87"/>
        <end position="136"/>
    </location>
</feature>
<dbReference type="InterPro" id="IPR040446">
    <property type="entry name" value="RRP7"/>
</dbReference>
<name>A0ABQ8FHQ4_9FUNG</name>
<dbReference type="InterPro" id="IPR035979">
    <property type="entry name" value="RBD_domain_sf"/>
</dbReference>
<organism evidence="6 7">
    <name type="scientific">Batrachochytrium salamandrivorans</name>
    <dbReference type="NCBI Taxonomy" id="1357716"/>
    <lineage>
        <taxon>Eukaryota</taxon>
        <taxon>Fungi</taxon>
        <taxon>Fungi incertae sedis</taxon>
        <taxon>Chytridiomycota</taxon>
        <taxon>Chytridiomycota incertae sedis</taxon>
        <taxon>Chytridiomycetes</taxon>
        <taxon>Rhizophydiales</taxon>
        <taxon>Rhizophydiales incertae sedis</taxon>
        <taxon>Batrachochytrium</taxon>
    </lineage>
</organism>
<comment type="caution">
    <text evidence="6">The sequence shown here is derived from an EMBL/GenBank/DDBJ whole genome shotgun (WGS) entry which is preliminary data.</text>
</comment>